<keyword evidence="4 5" id="KW-0326">Glycosidase</keyword>
<dbReference type="Gene3D" id="2.60.40.1180">
    <property type="entry name" value="Golgi alpha-mannosidase II"/>
    <property type="match status" value="1"/>
</dbReference>
<dbReference type="Pfam" id="PF16875">
    <property type="entry name" value="Glyco_hydro_36N"/>
    <property type="match status" value="1"/>
</dbReference>
<feature type="binding site" evidence="7">
    <location>
        <position position="490"/>
    </location>
    <ligand>
        <name>substrate</name>
    </ligand>
</feature>
<evidence type="ECO:0000256" key="2">
    <source>
        <dbReference type="ARBA" id="ARBA00012755"/>
    </source>
</evidence>
<evidence type="ECO:0000256" key="6">
    <source>
        <dbReference type="PIRSR" id="PIRSR005536-1"/>
    </source>
</evidence>
<protein>
    <recommendedName>
        <fullName evidence="2 5">Alpha-galactosidase</fullName>
        <ecNumber evidence="2 5">3.2.1.22</ecNumber>
    </recommendedName>
</protein>
<evidence type="ECO:0000259" key="9">
    <source>
        <dbReference type="Pfam" id="PF16875"/>
    </source>
</evidence>
<dbReference type="Gene3D" id="3.20.20.70">
    <property type="entry name" value="Aldolase class I"/>
    <property type="match status" value="1"/>
</dbReference>
<accession>A0A5S4F478</accession>
<feature type="binding site" evidence="7">
    <location>
        <position position="512"/>
    </location>
    <ligand>
        <name>substrate</name>
    </ligand>
</feature>
<dbReference type="Pfam" id="PF02065">
    <property type="entry name" value="Melibiase"/>
    <property type="match status" value="1"/>
</dbReference>
<evidence type="ECO:0000256" key="4">
    <source>
        <dbReference type="ARBA" id="ARBA00023295"/>
    </source>
</evidence>
<dbReference type="InterPro" id="IPR050985">
    <property type="entry name" value="Alpha-glycosidase_related"/>
</dbReference>
<feature type="active site" description="Proton donor" evidence="6">
    <location>
        <position position="512"/>
    </location>
</feature>
<evidence type="ECO:0000313" key="11">
    <source>
        <dbReference type="Proteomes" id="UP000309128"/>
    </source>
</evidence>
<evidence type="ECO:0000256" key="7">
    <source>
        <dbReference type="PIRSR" id="PIRSR005536-2"/>
    </source>
</evidence>
<feature type="binding site" evidence="7">
    <location>
        <begin position="337"/>
        <end position="338"/>
    </location>
    <ligand>
        <name>substrate</name>
    </ligand>
</feature>
<comment type="similarity">
    <text evidence="5">Belongs to the glycosyl hydrolase.</text>
</comment>
<dbReference type="Proteomes" id="UP000309128">
    <property type="component" value="Unassembled WGS sequence"/>
</dbReference>
<dbReference type="CDD" id="cd14791">
    <property type="entry name" value="GH36"/>
    <property type="match status" value="1"/>
</dbReference>
<dbReference type="AlphaFoldDB" id="A0A5S4F478"/>
<dbReference type="PRINTS" id="PR00743">
    <property type="entry name" value="GLHYDRLASE36"/>
</dbReference>
<evidence type="ECO:0000256" key="3">
    <source>
        <dbReference type="ARBA" id="ARBA00022801"/>
    </source>
</evidence>
<dbReference type="InterPro" id="IPR013785">
    <property type="entry name" value="Aldolase_TIM"/>
</dbReference>
<dbReference type="PIRSF" id="PIRSF005536">
    <property type="entry name" value="Agal"/>
    <property type="match status" value="1"/>
</dbReference>
<gene>
    <name evidence="10" type="ORF">ETD86_37485</name>
</gene>
<sequence length="693" mass="77835">MIVHDPDHRLWILSGPSSCYVLHLDEAARLRTLHWGPRLTREQALSLLLLPQPERRSMEDPADGVLDLAAAGGLRYGQAGLQVRFADGTRDLDLGYTGERRTDRELVLEFADRHYPLTVECRYRIYGDSDVIERHLVLRNAGEPVTVARADSATWVLPRLNGYRLSCVRGQWAAETRLHRSELPYGETMLTSRRGVTSHQANPWAMIDDGTASEEYGMVYSCALAWSGSWRLTAQRLPTERVTLSAGAGHDPVTWELGSGEELVTPVCAALYTEGGFGAASRAWHDHQLRHVLPHAGETRPVLYNSWEATGFDVSLEGQVQLAEKAARMGIELFVVDDGWFGARTHDAAGLGDWHPNPQRFPHGLGPLIDRVHELGMRFGLWVEPEMVNADSDLYRAHPDWVIHRPHRTRTEHRNQLVLDLSRPQVATWLYRTLDELLAKNDIDFLKWDMNRPFTEAGPDERLWIDHVRTLYDVLDRLRAAHPHVRIESCSSGGGRVDLGILRRTDQVWTSDNTDALDRLDIQHGFSQLYPARVMGAWVTDSPNPYTGRQVPLDFRFHVAMAGVLAIGGALTEWSQADLARAAELVAAYKRIRPLVQHGRQYRLLPPNGELSAVQYLARDGGQLAVLVFRRARRFGHADPGIPLRGLDAQARYRDQATGQVHHGVVLLTHGLFADLAPGDYTSALVHLIREEG</sequence>
<dbReference type="InterPro" id="IPR013780">
    <property type="entry name" value="Glyco_hydro_b"/>
</dbReference>
<evidence type="ECO:0000256" key="1">
    <source>
        <dbReference type="ARBA" id="ARBA00001255"/>
    </source>
</evidence>
<feature type="binding site" evidence="7">
    <location>
        <begin position="447"/>
        <end position="451"/>
    </location>
    <ligand>
        <name>substrate</name>
    </ligand>
</feature>
<dbReference type="Gene3D" id="2.70.98.60">
    <property type="entry name" value="alpha-galactosidase from lactobacil brevis"/>
    <property type="match status" value="1"/>
</dbReference>
<feature type="domain" description="Glycosyl hydrolase family 36 N-terminal" evidence="9">
    <location>
        <begin position="30"/>
        <end position="257"/>
    </location>
</feature>
<feature type="active site" description="Nucleophile" evidence="6">
    <location>
        <position position="449"/>
    </location>
</feature>
<dbReference type="OrthoDB" id="9758822at2"/>
<dbReference type="GO" id="GO:0016052">
    <property type="term" value="P:carbohydrate catabolic process"/>
    <property type="evidence" value="ECO:0007669"/>
    <property type="project" value="InterPro"/>
</dbReference>
<dbReference type="PANTHER" id="PTHR43053">
    <property type="entry name" value="GLYCOSIDASE FAMILY 31"/>
    <property type="match status" value="1"/>
</dbReference>
<evidence type="ECO:0000256" key="5">
    <source>
        <dbReference type="PIRNR" id="PIRNR005536"/>
    </source>
</evidence>
<organism evidence="10 11">
    <name type="scientific">Nonomuraea turkmeniaca</name>
    <dbReference type="NCBI Taxonomy" id="103838"/>
    <lineage>
        <taxon>Bacteria</taxon>
        <taxon>Bacillati</taxon>
        <taxon>Actinomycetota</taxon>
        <taxon>Actinomycetes</taxon>
        <taxon>Streptosporangiales</taxon>
        <taxon>Streptosporangiaceae</taxon>
        <taxon>Nonomuraea</taxon>
    </lineage>
</organism>
<dbReference type="InterPro" id="IPR038417">
    <property type="entry name" value="Alpga-gal_N_sf"/>
</dbReference>
<comment type="caution">
    <text evidence="10">The sequence shown here is derived from an EMBL/GenBank/DDBJ whole genome shotgun (WGS) entry which is preliminary data.</text>
</comment>
<dbReference type="EMBL" id="VCKY01000171">
    <property type="protein sequence ID" value="TMR10950.1"/>
    <property type="molecule type" value="Genomic_DNA"/>
</dbReference>
<dbReference type="PANTHER" id="PTHR43053:SF3">
    <property type="entry name" value="ALPHA-GALACTOSIDASE C-RELATED"/>
    <property type="match status" value="1"/>
</dbReference>
<dbReference type="RefSeq" id="WP_138671387.1">
    <property type="nucleotide sequence ID" value="NZ_VCKY01000171.1"/>
</dbReference>
<dbReference type="SUPFAM" id="SSF51445">
    <property type="entry name" value="(Trans)glycosidases"/>
    <property type="match status" value="1"/>
</dbReference>
<feature type="domain" description="Glycosyl hydrolase family 36 C-terminal" evidence="8">
    <location>
        <begin position="612"/>
        <end position="688"/>
    </location>
</feature>
<keyword evidence="11" id="KW-1185">Reference proteome</keyword>
<dbReference type="FunFam" id="3.20.20.70:FF:000118">
    <property type="entry name" value="Alpha-galactosidase"/>
    <property type="match status" value="1"/>
</dbReference>
<proteinExistence type="inferred from homology"/>
<dbReference type="EC" id="3.2.1.22" evidence="2 5"/>
<dbReference type="InterPro" id="IPR017853">
    <property type="entry name" value="GH"/>
</dbReference>
<comment type="catalytic activity">
    <reaction evidence="1 5">
        <text>Hydrolysis of terminal, non-reducing alpha-D-galactose residues in alpha-D-galactosides, including galactose oligosaccharides, galactomannans and galactolipids.</text>
        <dbReference type="EC" id="3.2.1.22"/>
    </reaction>
</comment>
<dbReference type="InterPro" id="IPR002252">
    <property type="entry name" value="Glyco_hydro_36"/>
</dbReference>
<reference evidence="10 11" key="1">
    <citation type="submission" date="2019-05" db="EMBL/GenBank/DDBJ databases">
        <title>Draft genome sequence of Nonomuraea turkmeniaca DSM 43926.</title>
        <authorList>
            <person name="Saricaoglu S."/>
            <person name="Isik K."/>
        </authorList>
    </citation>
    <scope>NUCLEOTIDE SEQUENCE [LARGE SCALE GENOMIC DNA]</scope>
    <source>
        <strain evidence="10 11">DSM 43926</strain>
    </source>
</reference>
<dbReference type="InterPro" id="IPR031705">
    <property type="entry name" value="Glyco_hydro_36_C"/>
</dbReference>
<evidence type="ECO:0000259" key="8">
    <source>
        <dbReference type="Pfam" id="PF16874"/>
    </source>
</evidence>
<dbReference type="InterPro" id="IPR031704">
    <property type="entry name" value="Glyco_hydro_36_N"/>
</dbReference>
<evidence type="ECO:0000313" key="10">
    <source>
        <dbReference type="EMBL" id="TMR10950.1"/>
    </source>
</evidence>
<dbReference type="GO" id="GO:0004557">
    <property type="term" value="F:alpha-galactosidase activity"/>
    <property type="evidence" value="ECO:0007669"/>
    <property type="project" value="UniProtKB-UniRule"/>
</dbReference>
<keyword evidence="3 5" id="KW-0378">Hydrolase</keyword>
<name>A0A5S4F478_9ACTN</name>
<feature type="binding site" evidence="7">
    <location>
        <position position="172"/>
    </location>
    <ligand>
        <name>substrate</name>
    </ligand>
</feature>
<feature type="binding site" evidence="7">
    <location>
        <position position="414"/>
    </location>
    <ligand>
        <name>substrate</name>
    </ligand>
</feature>
<dbReference type="Pfam" id="PF16874">
    <property type="entry name" value="Glyco_hydro_36C"/>
    <property type="match status" value="1"/>
</dbReference>